<dbReference type="EMBL" id="DTGT01000317">
    <property type="protein sequence ID" value="HGH61602.1"/>
    <property type="molecule type" value="Genomic_DNA"/>
</dbReference>
<dbReference type="InterPro" id="IPR036388">
    <property type="entry name" value="WH-like_DNA-bd_sf"/>
</dbReference>
<sequence>MTKVGQMPLRAGGVCPIGFRTMILKAKTSVWLENERGQTIMDPEIYQILKAIYLVGSMSKAAEKVRKQFRRVWGIVKETEAVYGRPLVETGPNGSRLTEEGYRLLVKYEELAKTCKRSANTKFRKIFYF</sequence>
<dbReference type="InterPro" id="IPR051815">
    <property type="entry name" value="Molybdate_resp_trans_reg"/>
</dbReference>
<reference evidence="1" key="1">
    <citation type="journal article" date="2020" name="mSystems">
        <title>Genome- and Community-Level Interaction Insights into Carbon Utilization and Element Cycling Functions of Hydrothermarchaeota in Hydrothermal Sediment.</title>
        <authorList>
            <person name="Zhou Z."/>
            <person name="Liu Y."/>
            <person name="Xu W."/>
            <person name="Pan J."/>
            <person name="Luo Z.H."/>
            <person name="Li M."/>
        </authorList>
    </citation>
    <scope>NUCLEOTIDE SEQUENCE [LARGE SCALE GENOMIC DNA]</scope>
    <source>
        <strain evidence="1">SpSt-769</strain>
    </source>
</reference>
<protein>
    <submittedName>
        <fullName evidence="1">LysR family transcriptional regulator</fullName>
    </submittedName>
</protein>
<dbReference type="PANTHER" id="PTHR30432:SF1">
    <property type="entry name" value="DNA-BINDING TRANSCRIPTIONAL DUAL REGULATOR MODE"/>
    <property type="match status" value="1"/>
</dbReference>
<name>A0A7C4ASW5_9BACT</name>
<evidence type="ECO:0000313" key="1">
    <source>
        <dbReference type="EMBL" id="HGH61602.1"/>
    </source>
</evidence>
<dbReference type="GO" id="GO:0003700">
    <property type="term" value="F:DNA-binding transcription factor activity"/>
    <property type="evidence" value="ECO:0007669"/>
    <property type="project" value="InterPro"/>
</dbReference>
<organism evidence="1">
    <name type="scientific">Desulfomonile tiedjei</name>
    <dbReference type="NCBI Taxonomy" id="2358"/>
    <lineage>
        <taxon>Bacteria</taxon>
        <taxon>Pseudomonadati</taxon>
        <taxon>Thermodesulfobacteriota</taxon>
        <taxon>Desulfomonilia</taxon>
        <taxon>Desulfomonilales</taxon>
        <taxon>Desulfomonilaceae</taxon>
        <taxon>Desulfomonile</taxon>
    </lineage>
</organism>
<comment type="caution">
    <text evidence="1">The sequence shown here is derived from an EMBL/GenBank/DDBJ whole genome shotgun (WGS) entry which is preliminary data.</text>
</comment>
<dbReference type="AlphaFoldDB" id="A0A7C4ASW5"/>
<dbReference type="Gene3D" id="1.10.10.10">
    <property type="entry name" value="Winged helix-like DNA-binding domain superfamily/Winged helix DNA-binding domain"/>
    <property type="match status" value="1"/>
</dbReference>
<proteinExistence type="predicted"/>
<dbReference type="SUPFAM" id="SSF46785">
    <property type="entry name" value="Winged helix' DNA-binding domain"/>
    <property type="match status" value="1"/>
</dbReference>
<gene>
    <name evidence="1" type="ORF">ENV54_09925</name>
</gene>
<dbReference type="PANTHER" id="PTHR30432">
    <property type="entry name" value="TRANSCRIPTIONAL REGULATOR MODE"/>
    <property type="match status" value="1"/>
</dbReference>
<accession>A0A7C4ASW5</accession>
<dbReference type="InterPro" id="IPR036390">
    <property type="entry name" value="WH_DNA-bd_sf"/>
</dbReference>